<proteinExistence type="inferred from homology"/>
<name>A0A6G3MFN1_HENSL</name>
<evidence type="ECO:0000259" key="8">
    <source>
        <dbReference type="Pfam" id="PF01529"/>
    </source>
</evidence>
<feature type="transmembrane region" description="Helical" evidence="7">
    <location>
        <begin position="107"/>
        <end position="133"/>
    </location>
</feature>
<dbReference type="AlphaFoldDB" id="A0A6G3MFN1"/>
<dbReference type="GO" id="GO:0016020">
    <property type="term" value="C:membrane"/>
    <property type="evidence" value="ECO:0007669"/>
    <property type="project" value="UniProtKB-SubCell"/>
</dbReference>
<keyword evidence="4 7" id="KW-1133">Transmembrane helix</keyword>
<evidence type="ECO:0000256" key="5">
    <source>
        <dbReference type="ARBA" id="ARBA00023136"/>
    </source>
</evidence>
<organism evidence="9">
    <name type="scientific">Henneguya salminicola</name>
    <name type="common">Myxosporean</name>
    <dbReference type="NCBI Taxonomy" id="69463"/>
    <lineage>
        <taxon>Eukaryota</taxon>
        <taxon>Metazoa</taxon>
        <taxon>Cnidaria</taxon>
        <taxon>Myxozoa</taxon>
        <taxon>Myxosporea</taxon>
        <taxon>Bivalvulida</taxon>
        <taxon>Platysporina</taxon>
        <taxon>Myxobolidae</taxon>
        <taxon>Henneguya</taxon>
    </lineage>
</organism>
<comment type="domain">
    <text evidence="7">The DHHC domain is required for palmitoyltransferase activity.</text>
</comment>
<evidence type="ECO:0000256" key="7">
    <source>
        <dbReference type="RuleBase" id="RU079119"/>
    </source>
</evidence>
<accession>A0A6G3MFN1</accession>
<dbReference type="InterPro" id="IPR039859">
    <property type="entry name" value="PFA4/ZDH16/20/ERF2-like"/>
</dbReference>
<dbReference type="PANTHER" id="PTHR22883">
    <property type="entry name" value="ZINC FINGER DHHC DOMAIN CONTAINING PROTEIN"/>
    <property type="match status" value="1"/>
</dbReference>
<keyword evidence="2 7" id="KW-0808">Transferase</keyword>
<dbReference type="OrthoDB" id="4096362at2759"/>
<sequence>MMIIVTAIDSIITIYSFIYMVQASLHDPGYYQRAQLNEEGYPNSENHLAYKCLIIKGQSVRIKWCSSCCFYRPPRCSHCSVCDKCVDSFDHHCPWINNCIGLGNYKFFIYFLLFTTIHCCITMSVCIYVAVMATNNMNLRIQRY</sequence>
<feature type="domain" description="Palmitoyltransferase DHHC" evidence="8">
    <location>
        <begin position="61"/>
        <end position="139"/>
    </location>
</feature>
<evidence type="ECO:0000256" key="3">
    <source>
        <dbReference type="ARBA" id="ARBA00022692"/>
    </source>
</evidence>
<comment type="subcellular location">
    <subcellularLocation>
        <location evidence="1">Membrane</location>
        <topology evidence="1">Multi-pass membrane protein</topology>
    </subcellularLocation>
</comment>
<dbReference type="EC" id="2.3.1.225" evidence="7"/>
<reference evidence="9" key="1">
    <citation type="submission" date="2018-11" db="EMBL/GenBank/DDBJ databases">
        <title>Henneguya salminicola genome and transcriptome.</title>
        <authorList>
            <person name="Yahalomi D."/>
            <person name="Atkinson S.D."/>
            <person name="Neuhof M."/>
            <person name="Chang E.S."/>
            <person name="Philippe H."/>
            <person name="Cartwright P."/>
            <person name="Bartholomew J.L."/>
            <person name="Huchon D."/>
        </authorList>
    </citation>
    <scope>NUCLEOTIDE SEQUENCE</scope>
    <source>
        <strain evidence="9">Hz1</strain>
        <tissue evidence="9">Whole</tissue>
    </source>
</reference>
<dbReference type="Pfam" id="PF01529">
    <property type="entry name" value="DHHC"/>
    <property type="match status" value="1"/>
</dbReference>
<protein>
    <recommendedName>
        <fullName evidence="7">Palmitoyltransferase</fullName>
        <ecNumber evidence="7">2.3.1.225</ecNumber>
    </recommendedName>
</protein>
<dbReference type="GO" id="GO:0005783">
    <property type="term" value="C:endoplasmic reticulum"/>
    <property type="evidence" value="ECO:0007669"/>
    <property type="project" value="TreeGrafter"/>
</dbReference>
<evidence type="ECO:0000313" key="9">
    <source>
        <dbReference type="EMBL" id="NDJ92817.1"/>
    </source>
</evidence>
<evidence type="ECO:0000256" key="2">
    <source>
        <dbReference type="ARBA" id="ARBA00022679"/>
    </source>
</evidence>
<dbReference type="EMBL" id="GHBP01001624">
    <property type="protein sequence ID" value="NDJ92817.1"/>
    <property type="molecule type" value="Transcribed_RNA"/>
</dbReference>
<keyword evidence="5 7" id="KW-0472">Membrane</keyword>
<comment type="caution">
    <text evidence="7">Lacks conserved residue(s) required for the propagation of feature annotation.</text>
</comment>
<dbReference type="GO" id="GO:0019706">
    <property type="term" value="F:protein-cysteine S-palmitoyltransferase activity"/>
    <property type="evidence" value="ECO:0007669"/>
    <property type="project" value="UniProtKB-EC"/>
</dbReference>
<comment type="catalytic activity">
    <reaction evidence="7">
        <text>L-cysteinyl-[protein] + hexadecanoyl-CoA = S-hexadecanoyl-L-cysteinyl-[protein] + CoA</text>
        <dbReference type="Rhea" id="RHEA:36683"/>
        <dbReference type="Rhea" id="RHEA-COMP:10131"/>
        <dbReference type="Rhea" id="RHEA-COMP:11032"/>
        <dbReference type="ChEBI" id="CHEBI:29950"/>
        <dbReference type="ChEBI" id="CHEBI:57287"/>
        <dbReference type="ChEBI" id="CHEBI:57379"/>
        <dbReference type="ChEBI" id="CHEBI:74151"/>
        <dbReference type="EC" id="2.3.1.225"/>
    </reaction>
</comment>
<dbReference type="PROSITE" id="PS50216">
    <property type="entry name" value="DHHC"/>
    <property type="match status" value="1"/>
</dbReference>
<evidence type="ECO:0000256" key="4">
    <source>
        <dbReference type="ARBA" id="ARBA00022989"/>
    </source>
</evidence>
<evidence type="ECO:0000256" key="6">
    <source>
        <dbReference type="ARBA" id="ARBA00023315"/>
    </source>
</evidence>
<keyword evidence="6 7" id="KW-0012">Acyltransferase</keyword>
<keyword evidence="3 7" id="KW-0812">Transmembrane</keyword>
<comment type="similarity">
    <text evidence="7">Belongs to the DHHC palmitoyltransferase family.</text>
</comment>
<evidence type="ECO:0000256" key="1">
    <source>
        <dbReference type="ARBA" id="ARBA00004141"/>
    </source>
</evidence>
<dbReference type="GO" id="GO:0006612">
    <property type="term" value="P:protein targeting to membrane"/>
    <property type="evidence" value="ECO:0007669"/>
    <property type="project" value="TreeGrafter"/>
</dbReference>
<dbReference type="GO" id="GO:0005794">
    <property type="term" value="C:Golgi apparatus"/>
    <property type="evidence" value="ECO:0007669"/>
    <property type="project" value="TreeGrafter"/>
</dbReference>
<dbReference type="PANTHER" id="PTHR22883:SF488">
    <property type="entry name" value="PALMITOYLTRANSFERASE"/>
    <property type="match status" value="1"/>
</dbReference>
<dbReference type="InterPro" id="IPR001594">
    <property type="entry name" value="Palmitoyltrfase_DHHC"/>
</dbReference>